<evidence type="ECO:0000313" key="2">
    <source>
        <dbReference type="Proteomes" id="UP000002487"/>
    </source>
</evidence>
<dbReference type="InParanoid" id="Q8TTN4"/>
<dbReference type="EMBL" id="AE010299">
    <property type="protein sequence ID" value="AAM03844.1"/>
    <property type="molecule type" value="Genomic_DNA"/>
</dbReference>
<keyword evidence="2" id="KW-1185">Reference proteome</keyword>
<organism evidence="1 2">
    <name type="scientific">Methanosarcina acetivorans (strain ATCC 35395 / DSM 2834 / JCM 12185 / C2A)</name>
    <dbReference type="NCBI Taxonomy" id="188937"/>
    <lineage>
        <taxon>Archaea</taxon>
        <taxon>Methanobacteriati</taxon>
        <taxon>Methanobacteriota</taxon>
        <taxon>Stenosarchaea group</taxon>
        <taxon>Methanomicrobia</taxon>
        <taxon>Methanosarcinales</taxon>
        <taxon>Methanosarcinaceae</taxon>
        <taxon>Methanosarcina</taxon>
    </lineage>
</organism>
<gene>
    <name evidence="1" type="ordered locus">MA_0392</name>
</gene>
<reference evidence="1 2" key="1">
    <citation type="journal article" date="2002" name="Genome Res.">
        <title>The genome of Methanosarcina acetivorans reveals extensive metabolic and physiological diversity.</title>
        <authorList>
            <person name="Galagan J.E."/>
            <person name="Nusbaum C."/>
            <person name="Roy A."/>
            <person name="Endrizzi M.G."/>
            <person name="Macdonald P."/>
            <person name="FitzHugh W."/>
            <person name="Calvo S."/>
            <person name="Engels R."/>
            <person name="Smirnov S."/>
            <person name="Atnoor D."/>
            <person name="Brown A."/>
            <person name="Allen N."/>
            <person name="Naylor J."/>
            <person name="Stange-Thomann N."/>
            <person name="DeArellano K."/>
            <person name="Johnson R."/>
            <person name="Linton L."/>
            <person name="McEwan P."/>
            <person name="McKernan K."/>
            <person name="Talamas J."/>
            <person name="Tirrell A."/>
            <person name="Ye W."/>
            <person name="Zimmer A."/>
            <person name="Barber R.D."/>
            <person name="Cann I."/>
            <person name="Graham D.E."/>
            <person name="Grahame D.A."/>
            <person name="Guss A."/>
            <person name="Hedderich R."/>
            <person name="Ingram-Smith C."/>
            <person name="Kuettner C.H."/>
            <person name="Krzycki J.A."/>
            <person name="Leigh J.A."/>
            <person name="Li W."/>
            <person name="Liu J."/>
            <person name="Mukhopadhyay B."/>
            <person name="Reeve J.N."/>
            <person name="Smith K."/>
            <person name="Springer T.A."/>
            <person name="Umayam L.A."/>
            <person name="White O."/>
            <person name="White R.H."/>
            <person name="de Macario E.C."/>
            <person name="Ferry J.G."/>
            <person name="Jarrell K.F."/>
            <person name="Jing H."/>
            <person name="Macario A.J.L."/>
            <person name="Paulsen I."/>
            <person name="Pritchett M."/>
            <person name="Sowers K.R."/>
            <person name="Swanson R.V."/>
            <person name="Zinder S.H."/>
            <person name="Lander E."/>
            <person name="Metcalf W.W."/>
            <person name="Birren B."/>
        </authorList>
    </citation>
    <scope>NUCLEOTIDE SEQUENCE [LARGE SCALE GENOMIC DNA]</scope>
    <source>
        <strain evidence="2">ATCC 35395 / DSM 2834 / JCM 12185 / C2A</strain>
    </source>
</reference>
<dbReference type="HOGENOM" id="CLU_2581364_0_0_2"/>
<protein>
    <submittedName>
        <fullName evidence="1">Uncharacterized protein</fullName>
    </submittedName>
</protein>
<evidence type="ECO:0000313" key="1">
    <source>
        <dbReference type="EMBL" id="AAM03844.1"/>
    </source>
</evidence>
<dbReference type="STRING" id="188937.MA_0392"/>
<sequence length="80" mass="9400">MDQIINRMQRPVFVKINYRFLVDSGSFRQVHGFAAAFEFVDFATAFTFTRFVALSYNCQFKTAVITDKFLSFFQFKAFLV</sequence>
<proteinExistence type="predicted"/>
<dbReference type="EnsemblBacteria" id="AAM03844">
    <property type="protein sequence ID" value="AAM03844"/>
    <property type="gene ID" value="MA_0392"/>
</dbReference>
<name>Q8TTN4_METAC</name>
<dbReference type="KEGG" id="mac:MA_0392"/>
<dbReference type="Proteomes" id="UP000002487">
    <property type="component" value="Chromosome"/>
</dbReference>
<dbReference type="AlphaFoldDB" id="Q8TTN4"/>
<accession>Q8TTN4</accession>